<reference evidence="1" key="1">
    <citation type="submission" date="2013-04" db="EMBL/GenBank/DDBJ databases">
        <title>The genome sequencing project of 58 acetic acid bacteria.</title>
        <authorList>
            <person name="Okamoto-Kainuma A."/>
            <person name="Ishikawa M."/>
            <person name="Umino S."/>
            <person name="Koizumi Y."/>
            <person name="Shiwa Y."/>
            <person name="Yoshikawa H."/>
            <person name="Matsutani M."/>
            <person name="Matsushita K."/>
        </authorList>
    </citation>
    <scope>NUCLEOTIDE SEQUENCE</scope>
    <source>
        <strain evidence="1">NRIC 0521</strain>
    </source>
</reference>
<evidence type="ECO:0000313" key="1">
    <source>
        <dbReference type="EMBL" id="GBQ79089.1"/>
    </source>
</evidence>
<sequence>MLRPDTHDTGIAPMTYFLSTARQVARGMALGAVALLGACASGHHAPAAHASRIGMANPASVYCQQRGGTLEMRPSPQGVTGWCHLPDGTVMEEWALFRRDHATTTP</sequence>
<dbReference type="InterPro" id="IPR005590">
    <property type="entry name" value="DUF333"/>
</dbReference>
<proteinExistence type="predicted"/>
<dbReference type="EMBL" id="BAQJ01000448">
    <property type="protein sequence ID" value="GBQ79089.1"/>
    <property type="molecule type" value="Genomic_DNA"/>
</dbReference>
<organism evidence="1 2">
    <name type="scientific">Komagataeibacter intermedius NRIC 0521</name>
    <dbReference type="NCBI Taxonomy" id="1307934"/>
    <lineage>
        <taxon>Bacteria</taxon>
        <taxon>Pseudomonadati</taxon>
        <taxon>Pseudomonadota</taxon>
        <taxon>Alphaproteobacteria</taxon>
        <taxon>Acetobacterales</taxon>
        <taxon>Acetobacteraceae</taxon>
        <taxon>Komagataeibacter</taxon>
    </lineage>
</organism>
<accession>A0ABQ0PRW2</accession>
<evidence type="ECO:0008006" key="3">
    <source>
        <dbReference type="Google" id="ProtNLM"/>
    </source>
</evidence>
<evidence type="ECO:0000313" key="2">
    <source>
        <dbReference type="Proteomes" id="UP001061452"/>
    </source>
</evidence>
<dbReference type="PANTHER" id="PTHR38008">
    <property type="entry name" value="HEMOLYSIN-RELATED"/>
    <property type="match status" value="1"/>
</dbReference>
<gene>
    <name evidence="1" type="ORF">AA0521_3349</name>
</gene>
<name>A0ABQ0PRW2_9PROT</name>
<dbReference type="Proteomes" id="UP001061452">
    <property type="component" value="Unassembled WGS sequence"/>
</dbReference>
<comment type="caution">
    <text evidence="1">The sequence shown here is derived from an EMBL/GenBank/DDBJ whole genome shotgun (WGS) entry which is preliminary data.</text>
</comment>
<dbReference type="Pfam" id="PF03891">
    <property type="entry name" value="DUF333"/>
    <property type="match status" value="1"/>
</dbReference>
<keyword evidence="2" id="KW-1185">Reference proteome</keyword>
<dbReference type="PANTHER" id="PTHR38008:SF2">
    <property type="entry name" value="HEMOLYSIN"/>
    <property type="match status" value="1"/>
</dbReference>
<protein>
    <recommendedName>
        <fullName evidence="3">Hemolysin</fullName>
    </recommendedName>
</protein>